<name>A0A4C1YFH5_EUMVA</name>
<dbReference type="OrthoDB" id="10063284at2759"/>
<dbReference type="Proteomes" id="UP000299102">
    <property type="component" value="Unassembled WGS sequence"/>
</dbReference>
<accession>A0A4C1YFH5</accession>
<dbReference type="AlphaFoldDB" id="A0A4C1YFH5"/>
<protein>
    <submittedName>
        <fullName evidence="2">Uncharacterized protein</fullName>
    </submittedName>
</protein>
<reference evidence="2 3" key="1">
    <citation type="journal article" date="2019" name="Commun. Biol.">
        <title>The bagworm genome reveals a unique fibroin gene that provides high tensile strength.</title>
        <authorList>
            <person name="Kono N."/>
            <person name="Nakamura H."/>
            <person name="Ohtoshi R."/>
            <person name="Tomita M."/>
            <person name="Numata K."/>
            <person name="Arakawa K."/>
        </authorList>
    </citation>
    <scope>NUCLEOTIDE SEQUENCE [LARGE SCALE GENOMIC DNA]</scope>
</reference>
<sequence length="191" mass="22042">MKNWLRRGGNPSVSAATSEVDVELENVPGILPVQTDLDFSQSDFTVQILPSLSMCEEQPDQLEKTKPEYEGSKSPHSDSNELQKTEFDLTDPSNWPGAEKMTDQQRSFFSNQAVLLAENHPENIEFRSTERNGRHLTSIVYGYRTLANCERVKRSWLIFSKTKKCNFLCVLQDLPETIFYHHICIVFYRVY</sequence>
<keyword evidence="3" id="KW-1185">Reference proteome</keyword>
<evidence type="ECO:0000313" key="3">
    <source>
        <dbReference type="Proteomes" id="UP000299102"/>
    </source>
</evidence>
<evidence type="ECO:0000256" key="1">
    <source>
        <dbReference type="SAM" id="MobiDB-lite"/>
    </source>
</evidence>
<gene>
    <name evidence="2" type="ORF">EVAR_42962_1</name>
</gene>
<feature type="compositionally biased region" description="Basic and acidic residues" evidence="1">
    <location>
        <begin position="61"/>
        <end position="87"/>
    </location>
</feature>
<feature type="region of interest" description="Disordered" evidence="1">
    <location>
        <begin position="56"/>
        <end position="96"/>
    </location>
</feature>
<proteinExistence type="predicted"/>
<comment type="caution">
    <text evidence="2">The sequence shown here is derived from an EMBL/GenBank/DDBJ whole genome shotgun (WGS) entry which is preliminary data.</text>
</comment>
<evidence type="ECO:0000313" key="2">
    <source>
        <dbReference type="EMBL" id="GBP73790.1"/>
    </source>
</evidence>
<organism evidence="2 3">
    <name type="scientific">Eumeta variegata</name>
    <name type="common">Bagworm moth</name>
    <name type="synonym">Eumeta japonica</name>
    <dbReference type="NCBI Taxonomy" id="151549"/>
    <lineage>
        <taxon>Eukaryota</taxon>
        <taxon>Metazoa</taxon>
        <taxon>Ecdysozoa</taxon>
        <taxon>Arthropoda</taxon>
        <taxon>Hexapoda</taxon>
        <taxon>Insecta</taxon>
        <taxon>Pterygota</taxon>
        <taxon>Neoptera</taxon>
        <taxon>Endopterygota</taxon>
        <taxon>Lepidoptera</taxon>
        <taxon>Glossata</taxon>
        <taxon>Ditrysia</taxon>
        <taxon>Tineoidea</taxon>
        <taxon>Psychidae</taxon>
        <taxon>Oiketicinae</taxon>
        <taxon>Eumeta</taxon>
    </lineage>
</organism>
<dbReference type="EMBL" id="BGZK01001186">
    <property type="protein sequence ID" value="GBP73790.1"/>
    <property type="molecule type" value="Genomic_DNA"/>
</dbReference>